<keyword evidence="5 7" id="KW-1133">Transmembrane helix</keyword>
<dbReference type="AlphaFoldDB" id="A0A1H2Z8C1"/>
<organism evidence="8 9">
    <name type="scientific">Litoreibacter albidus</name>
    <dbReference type="NCBI Taxonomy" id="670155"/>
    <lineage>
        <taxon>Bacteria</taxon>
        <taxon>Pseudomonadati</taxon>
        <taxon>Pseudomonadota</taxon>
        <taxon>Alphaproteobacteria</taxon>
        <taxon>Rhodobacterales</taxon>
        <taxon>Roseobacteraceae</taxon>
        <taxon>Litoreibacter</taxon>
    </lineage>
</organism>
<evidence type="ECO:0000256" key="6">
    <source>
        <dbReference type="ARBA" id="ARBA00023136"/>
    </source>
</evidence>
<evidence type="ECO:0000313" key="9">
    <source>
        <dbReference type="Proteomes" id="UP000199441"/>
    </source>
</evidence>
<comment type="catalytic activity">
    <reaction evidence="7">
        <text>L-cysteinyl-[prolipoprotein] + a 1,2-diacyl-sn-glycero-3-phospho-(1'-sn-glycerol) = an S-1,2-diacyl-sn-glyceryl-L-cysteinyl-[prolipoprotein] + sn-glycerol 1-phosphate + H(+)</text>
        <dbReference type="Rhea" id="RHEA:56712"/>
        <dbReference type="Rhea" id="RHEA-COMP:14679"/>
        <dbReference type="Rhea" id="RHEA-COMP:14680"/>
        <dbReference type="ChEBI" id="CHEBI:15378"/>
        <dbReference type="ChEBI" id="CHEBI:29950"/>
        <dbReference type="ChEBI" id="CHEBI:57685"/>
        <dbReference type="ChEBI" id="CHEBI:64716"/>
        <dbReference type="ChEBI" id="CHEBI:140658"/>
        <dbReference type="EC" id="2.5.1.145"/>
    </reaction>
</comment>
<comment type="similarity">
    <text evidence="1 7">Belongs to the Lgt family.</text>
</comment>
<dbReference type="UniPathway" id="UPA00664"/>
<dbReference type="GO" id="GO:0042158">
    <property type="term" value="P:lipoprotein biosynthetic process"/>
    <property type="evidence" value="ECO:0007669"/>
    <property type="project" value="UniProtKB-UniRule"/>
</dbReference>
<comment type="pathway">
    <text evidence="7">Protein modification; lipoprotein biosynthesis (diacylglyceryl transfer).</text>
</comment>
<keyword evidence="8" id="KW-0449">Lipoprotein</keyword>
<keyword evidence="9" id="KW-1185">Reference proteome</keyword>
<dbReference type="NCBIfam" id="TIGR00544">
    <property type="entry name" value="lgt"/>
    <property type="match status" value="1"/>
</dbReference>
<evidence type="ECO:0000256" key="4">
    <source>
        <dbReference type="ARBA" id="ARBA00022692"/>
    </source>
</evidence>
<dbReference type="PANTHER" id="PTHR30589">
    <property type="entry name" value="PROLIPOPROTEIN DIACYLGLYCERYL TRANSFERASE"/>
    <property type="match status" value="1"/>
</dbReference>
<dbReference type="GO" id="GO:0008961">
    <property type="term" value="F:phosphatidylglycerol-prolipoprotein diacylglyceryl transferase activity"/>
    <property type="evidence" value="ECO:0007669"/>
    <property type="project" value="UniProtKB-UniRule"/>
</dbReference>
<dbReference type="Pfam" id="PF01790">
    <property type="entry name" value="LGT"/>
    <property type="match status" value="1"/>
</dbReference>
<evidence type="ECO:0000256" key="1">
    <source>
        <dbReference type="ARBA" id="ARBA00007150"/>
    </source>
</evidence>
<feature type="transmembrane region" description="Helical" evidence="7">
    <location>
        <begin position="50"/>
        <end position="70"/>
    </location>
</feature>
<dbReference type="PROSITE" id="PS01311">
    <property type="entry name" value="LGT"/>
    <property type="match status" value="1"/>
</dbReference>
<comment type="function">
    <text evidence="7">Catalyzes the transfer of the diacylglyceryl group from phosphatidylglycerol to the sulfhydryl group of the N-terminal cysteine of a prolipoprotein, the first step in the formation of mature lipoproteins.</text>
</comment>
<dbReference type="HAMAP" id="MF_01147">
    <property type="entry name" value="Lgt"/>
    <property type="match status" value="1"/>
</dbReference>
<accession>A0A1H2Z8C1</accession>
<dbReference type="Proteomes" id="UP000199441">
    <property type="component" value="Unassembled WGS sequence"/>
</dbReference>
<name>A0A1H2Z8C1_9RHOB</name>
<reference evidence="9" key="1">
    <citation type="submission" date="2016-10" db="EMBL/GenBank/DDBJ databases">
        <authorList>
            <person name="Varghese N."/>
            <person name="Submissions S."/>
        </authorList>
    </citation>
    <scope>NUCLEOTIDE SEQUENCE [LARGE SCALE GENOMIC DNA]</scope>
    <source>
        <strain evidence="9">DSM 26922</strain>
    </source>
</reference>
<keyword evidence="3 7" id="KW-0808">Transferase</keyword>
<protein>
    <recommendedName>
        <fullName evidence="7">Phosphatidylglycerol--prolipoprotein diacylglyceryl transferase</fullName>
        <ecNumber evidence="7">2.5.1.145</ecNumber>
    </recommendedName>
</protein>
<dbReference type="EC" id="2.5.1.145" evidence="7"/>
<evidence type="ECO:0000313" key="8">
    <source>
        <dbReference type="EMBL" id="SDX13577.1"/>
    </source>
</evidence>
<dbReference type="PANTHER" id="PTHR30589:SF0">
    <property type="entry name" value="PHOSPHATIDYLGLYCEROL--PROLIPOPROTEIN DIACYLGLYCERYL TRANSFERASE"/>
    <property type="match status" value="1"/>
</dbReference>
<proteinExistence type="inferred from homology"/>
<comment type="subcellular location">
    <subcellularLocation>
        <location evidence="7">Cell membrane</location>
        <topology evidence="7">Multi-pass membrane protein</topology>
    </subcellularLocation>
</comment>
<dbReference type="STRING" id="670155.SAMN04488001_2473"/>
<feature type="transmembrane region" description="Helical" evidence="7">
    <location>
        <begin position="12"/>
        <end position="30"/>
    </location>
</feature>
<keyword evidence="2 7" id="KW-1003">Cell membrane</keyword>
<dbReference type="GO" id="GO:0005886">
    <property type="term" value="C:plasma membrane"/>
    <property type="evidence" value="ECO:0007669"/>
    <property type="project" value="UniProtKB-SubCell"/>
</dbReference>
<sequence>MGRVERAHKVDFVAASAHQPLMTIFALPFPDISPEIFTLELGSFAFSLRWYALAYIVGLIVAWRIVVGLMKRPALWGEGGAPMTKDQPEDLLTWIILGVVLGGRLGYVMFYQPGYYLSNPAEILKVWEGGMSFHGGFLGVVVAGLAYCWKYKLPAMRVGDAVAVSAPIGLMLGRIANFINAELWGRPTDMPWGFVFPGQAAQDCPGVDGLCARHPSQLYEAGLEGLLLATVMLWLAYRRGWLMRPGAMIGVFLTGYGLARGFVEFFRQPDAQFVSDGNPLGLAWHLGGYGLTMGQILSLPMIVLGLALIVRAKRR</sequence>
<gene>
    <name evidence="7" type="primary">lgt</name>
    <name evidence="8" type="ORF">SAMN04488001_2473</name>
</gene>
<evidence type="ECO:0000256" key="7">
    <source>
        <dbReference type="HAMAP-Rule" id="MF_01147"/>
    </source>
</evidence>
<feature type="transmembrane region" description="Helical" evidence="7">
    <location>
        <begin position="91"/>
        <end position="111"/>
    </location>
</feature>
<evidence type="ECO:0000256" key="2">
    <source>
        <dbReference type="ARBA" id="ARBA00022475"/>
    </source>
</evidence>
<feature type="transmembrane region" description="Helical" evidence="7">
    <location>
        <begin position="131"/>
        <end position="149"/>
    </location>
</feature>
<evidence type="ECO:0000256" key="5">
    <source>
        <dbReference type="ARBA" id="ARBA00022989"/>
    </source>
</evidence>
<evidence type="ECO:0000256" key="3">
    <source>
        <dbReference type="ARBA" id="ARBA00022679"/>
    </source>
</evidence>
<feature type="transmembrane region" description="Helical" evidence="7">
    <location>
        <begin position="286"/>
        <end position="310"/>
    </location>
</feature>
<feature type="binding site" evidence="7">
    <location>
        <position position="174"/>
    </location>
    <ligand>
        <name>a 1,2-diacyl-sn-glycero-3-phospho-(1'-sn-glycerol)</name>
        <dbReference type="ChEBI" id="CHEBI:64716"/>
    </ligand>
</feature>
<keyword evidence="6 7" id="KW-0472">Membrane</keyword>
<feature type="transmembrane region" description="Helical" evidence="7">
    <location>
        <begin position="249"/>
        <end position="266"/>
    </location>
</feature>
<dbReference type="InterPro" id="IPR001640">
    <property type="entry name" value="Lgt"/>
</dbReference>
<dbReference type="EMBL" id="FNOI01000004">
    <property type="protein sequence ID" value="SDX13577.1"/>
    <property type="molecule type" value="Genomic_DNA"/>
</dbReference>
<keyword evidence="4 7" id="KW-0812">Transmembrane</keyword>